<dbReference type="Gramene" id="OMO93985">
    <property type="protein sequence ID" value="OMO93985"/>
    <property type="gene ID" value="CCACVL1_06230"/>
</dbReference>
<evidence type="ECO:0000313" key="3">
    <source>
        <dbReference type="Proteomes" id="UP000188268"/>
    </source>
</evidence>
<evidence type="ECO:0000256" key="1">
    <source>
        <dbReference type="SAM" id="MobiDB-lite"/>
    </source>
</evidence>
<dbReference type="Proteomes" id="UP000188268">
    <property type="component" value="Unassembled WGS sequence"/>
</dbReference>
<accession>A0A1R3JGM5</accession>
<protein>
    <submittedName>
        <fullName evidence="2">Uncharacterized protein</fullName>
    </submittedName>
</protein>
<feature type="compositionally biased region" description="Polar residues" evidence="1">
    <location>
        <begin position="108"/>
        <end position="124"/>
    </location>
</feature>
<dbReference type="EMBL" id="AWWV01008000">
    <property type="protein sequence ID" value="OMO93985.1"/>
    <property type="molecule type" value="Genomic_DNA"/>
</dbReference>
<feature type="region of interest" description="Disordered" evidence="1">
    <location>
        <begin position="108"/>
        <end position="142"/>
    </location>
</feature>
<proteinExistence type="predicted"/>
<reference evidence="2 3" key="1">
    <citation type="submission" date="2013-09" db="EMBL/GenBank/DDBJ databases">
        <title>Corchorus capsularis genome sequencing.</title>
        <authorList>
            <person name="Alam M."/>
            <person name="Haque M.S."/>
            <person name="Islam M.S."/>
            <person name="Emdad E.M."/>
            <person name="Islam M.M."/>
            <person name="Ahmed B."/>
            <person name="Halim A."/>
            <person name="Hossen Q.M.M."/>
            <person name="Hossain M.Z."/>
            <person name="Ahmed R."/>
            <person name="Khan M.M."/>
            <person name="Islam R."/>
            <person name="Rashid M.M."/>
            <person name="Khan S.A."/>
            <person name="Rahman M.S."/>
            <person name="Alam M."/>
        </authorList>
    </citation>
    <scope>NUCLEOTIDE SEQUENCE [LARGE SCALE GENOMIC DNA]</scope>
    <source>
        <strain evidence="3">cv. CVL-1</strain>
        <tissue evidence="2">Whole seedling</tissue>
    </source>
</reference>
<evidence type="ECO:0000313" key="2">
    <source>
        <dbReference type="EMBL" id="OMO93985.1"/>
    </source>
</evidence>
<keyword evidence="3" id="KW-1185">Reference proteome</keyword>
<dbReference type="AlphaFoldDB" id="A0A1R3JGM5"/>
<comment type="caution">
    <text evidence="2">The sequence shown here is derived from an EMBL/GenBank/DDBJ whole genome shotgun (WGS) entry which is preliminary data.</text>
</comment>
<sequence length="142" mass="15124">MFGCDRVELAVPEYGDDSDGGSGGTGCQATTRIKREADEEEDGWCHWPYIGASRFRVPPSMAPCFLPRCHCALGATMVQGAIAHATSYSNLKLTSLIEKELVTLNPRSSIGSSALQKSRPQSRASLLIPRAQGAVSEAPSPS</sequence>
<organism evidence="2 3">
    <name type="scientific">Corchorus capsularis</name>
    <name type="common">Jute</name>
    <dbReference type="NCBI Taxonomy" id="210143"/>
    <lineage>
        <taxon>Eukaryota</taxon>
        <taxon>Viridiplantae</taxon>
        <taxon>Streptophyta</taxon>
        <taxon>Embryophyta</taxon>
        <taxon>Tracheophyta</taxon>
        <taxon>Spermatophyta</taxon>
        <taxon>Magnoliopsida</taxon>
        <taxon>eudicotyledons</taxon>
        <taxon>Gunneridae</taxon>
        <taxon>Pentapetalae</taxon>
        <taxon>rosids</taxon>
        <taxon>malvids</taxon>
        <taxon>Malvales</taxon>
        <taxon>Malvaceae</taxon>
        <taxon>Grewioideae</taxon>
        <taxon>Apeibeae</taxon>
        <taxon>Corchorus</taxon>
    </lineage>
</organism>
<name>A0A1R3JGM5_COCAP</name>
<gene>
    <name evidence="2" type="ORF">CCACVL1_06230</name>
</gene>